<gene>
    <name evidence="10" type="ORF">Ocin01_05106</name>
</gene>
<dbReference type="InterPro" id="IPR000719">
    <property type="entry name" value="Prot_kinase_dom"/>
</dbReference>
<feature type="compositionally biased region" description="Polar residues" evidence="7">
    <location>
        <begin position="28"/>
        <end position="43"/>
    </location>
</feature>
<feature type="region of interest" description="Disordered" evidence="7">
    <location>
        <begin position="28"/>
        <end position="99"/>
    </location>
</feature>
<evidence type="ECO:0000256" key="1">
    <source>
        <dbReference type="ARBA" id="ARBA00012513"/>
    </source>
</evidence>
<dbReference type="SUPFAM" id="SSF56112">
    <property type="entry name" value="Protein kinase-like (PK-like)"/>
    <property type="match status" value="1"/>
</dbReference>
<dbReference type="InterPro" id="IPR011009">
    <property type="entry name" value="Kinase-like_dom_sf"/>
</dbReference>
<feature type="region of interest" description="Disordered" evidence="7">
    <location>
        <begin position="146"/>
        <end position="179"/>
    </location>
</feature>
<evidence type="ECO:0000256" key="6">
    <source>
        <dbReference type="ARBA" id="ARBA00022840"/>
    </source>
</evidence>
<keyword evidence="2" id="KW-0723">Serine/threonine-protein kinase</keyword>
<dbReference type="EMBL" id="LJIJ01000146">
    <property type="protein sequence ID" value="ODN01596.1"/>
    <property type="molecule type" value="Genomic_DNA"/>
</dbReference>
<evidence type="ECO:0000256" key="3">
    <source>
        <dbReference type="ARBA" id="ARBA00022679"/>
    </source>
</evidence>
<dbReference type="OrthoDB" id="63989at2759"/>
<keyword evidence="8" id="KW-0472">Membrane</keyword>
<reference evidence="10 11" key="1">
    <citation type="journal article" date="2016" name="Genome Biol. Evol.">
        <title>Gene Family Evolution Reflects Adaptation to Soil Environmental Stressors in the Genome of the Collembolan Orchesella cincta.</title>
        <authorList>
            <person name="Faddeeva-Vakhrusheva A."/>
            <person name="Derks M.F."/>
            <person name="Anvar S.Y."/>
            <person name="Agamennone V."/>
            <person name="Suring W."/>
            <person name="Smit S."/>
            <person name="van Straalen N.M."/>
            <person name="Roelofs D."/>
        </authorList>
    </citation>
    <scope>NUCLEOTIDE SEQUENCE [LARGE SCALE GENOMIC DNA]</scope>
    <source>
        <tissue evidence="10">Mixed pool</tissue>
    </source>
</reference>
<keyword evidence="5 10" id="KW-0418">Kinase</keyword>
<dbReference type="GO" id="GO:0051082">
    <property type="term" value="F:unfolded protein binding"/>
    <property type="evidence" value="ECO:0007669"/>
    <property type="project" value="TreeGrafter"/>
</dbReference>
<evidence type="ECO:0000256" key="2">
    <source>
        <dbReference type="ARBA" id="ARBA00022527"/>
    </source>
</evidence>
<feature type="domain" description="Protein kinase" evidence="9">
    <location>
        <begin position="185"/>
        <end position="352"/>
    </location>
</feature>
<keyword evidence="8" id="KW-0812">Transmembrane</keyword>
<evidence type="ECO:0000256" key="5">
    <source>
        <dbReference type="ARBA" id="ARBA00022777"/>
    </source>
</evidence>
<dbReference type="GO" id="GO:0070059">
    <property type="term" value="P:intrinsic apoptotic signaling pathway in response to endoplasmic reticulum stress"/>
    <property type="evidence" value="ECO:0007669"/>
    <property type="project" value="TreeGrafter"/>
</dbReference>
<keyword evidence="3" id="KW-0808">Transferase</keyword>
<proteinExistence type="predicted"/>
<feature type="compositionally biased region" description="Polar residues" evidence="7">
    <location>
        <begin position="146"/>
        <end position="165"/>
    </location>
</feature>
<keyword evidence="4" id="KW-0547">Nucleotide-binding</keyword>
<evidence type="ECO:0000256" key="4">
    <source>
        <dbReference type="ARBA" id="ARBA00022741"/>
    </source>
</evidence>
<dbReference type="Gene3D" id="3.30.200.20">
    <property type="entry name" value="Phosphorylase Kinase, domain 1"/>
    <property type="match status" value="1"/>
</dbReference>
<dbReference type="Pfam" id="PF00069">
    <property type="entry name" value="Pkinase"/>
    <property type="match status" value="1"/>
</dbReference>
<evidence type="ECO:0000256" key="7">
    <source>
        <dbReference type="SAM" id="MobiDB-lite"/>
    </source>
</evidence>
<keyword evidence="11" id="KW-1185">Reference proteome</keyword>
<dbReference type="AlphaFoldDB" id="A0A1D2N9C6"/>
<protein>
    <recommendedName>
        <fullName evidence="1">non-specific serine/threonine protein kinase</fullName>
        <ecNumber evidence="1">2.7.11.1</ecNumber>
    </recommendedName>
</protein>
<accession>A0A1D2N9C6</accession>
<evidence type="ECO:0000259" key="9">
    <source>
        <dbReference type="PROSITE" id="PS50011"/>
    </source>
</evidence>
<dbReference type="EC" id="2.7.11.1" evidence="1"/>
<dbReference type="GO" id="GO:0004521">
    <property type="term" value="F:RNA endonuclease activity"/>
    <property type="evidence" value="ECO:0007669"/>
    <property type="project" value="InterPro"/>
</dbReference>
<comment type="caution">
    <text evidence="10">The sequence shown here is derived from an EMBL/GenBank/DDBJ whole genome shotgun (WGS) entry which is preliminary data.</text>
</comment>
<sequence length="352" mass="39452">MGPSVEPLGDSKSNEYLLLGFYETGDSGSSTIPNMQIESQSKGSVPPGAFNESGFIEDRKIITPEQNVSQEPKPNEPAEETQPTAGKSPKPQFPPIPPKRKIEKHEIKIVFTTAIISIGITSTILGIVFILYRRYKNEQLQQVKLLSSDNPSQGTEISNSSNASTHSKRDSSSDGSTQTIGKITLFPSEILGKGCEGTFVFKGKFEKRDVAVKRILPECFAFADREVDLLKESDQHEHVIRYFCTETDGQFRYIALELCIATLHDWVEGKYVNELINPVDVLRDATNGLAHLHALRIVHRDVKPANVLLSEHHGRIRTVISDFGLCKKLQNGRMSFSRKEWRGARDRWLDRS</sequence>
<keyword evidence="6" id="KW-0067">ATP-binding</keyword>
<dbReference type="PANTHER" id="PTHR13954:SF6">
    <property type="entry name" value="NON-SPECIFIC SERINE_THREONINE PROTEIN KINASE"/>
    <property type="match status" value="1"/>
</dbReference>
<dbReference type="FunFam" id="3.30.200.20:FF:000077">
    <property type="entry name" value="Putative Serine/threonine-protein kinase/endoribonuclease IRE1"/>
    <property type="match status" value="1"/>
</dbReference>
<dbReference type="InterPro" id="IPR045133">
    <property type="entry name" value="IRE1/2-like"/>
</dbReference>
<evidence type="ECO:0000313" key="11">
    <source>
        <dbReference type="Proteomes" id="UP000094527"/>
    </source>
</evidence>
<evidence type="ECO:0000313" key="10">
    <source>
        <dbReference type="EMBL" id="ODN01596.1"/>
    </source>
</evidence>
<dbReference type="InterPro" id="IPR008271">
    <property type="entry name" value="Ser/Thr_kinase_AS"/>
</dbReference>
<organism evidence="10 11">
    <name type="scientific">Orchesella cincta</name>
    <name type="common">Springtail</name>
    <name type="synonym">Podura cincta</name>
    <dbReference type="NCBI Taxonomy" id="48709"/>
    <lineage>
        <taxon>Eukaryota</taxon>
        <taxon>Metazoa</taxon>
        <taxon>Ecdysozoa</taxon>
        <taxon>Arthropoda</taxon>
        <taxon>Hexapoda</taxon>
        <taxon>Collembola</taxon>
        <taxon>Entomobryomorpha</taxon>
        <taxon>Entomobryoidea</taxon>
        <taxon>Orchesellidae</taxon>
        <taxon>Orchesellinae</taxon>
        <taxon>Orchesella</taxon>
    </lineage>
</organism>
<dbReference type="GO" id="GO:0004674">
    <property type="term" value="F:protein serine/threonine kinase activity"/>
    <property type="evidence" value="ECO:0007669"/>
    <property type="project" value="UniProtKB-KW"/>
</dbReference>
<evidence type="ECO:0000256" key="8">
    <source>
        <dbReference type="SAM" id="Phobius"/>
    </source>
</evidence>
<dbReference type="PROSITE" id="PS00108">
    <property type="entry name" value="PROTEIN_KINASE_ST"/>
    <property type="match status" value="1"/>
</dbReference>
<dbReference type="STRING" id="48709.A0A1D2N9C6"/>
<dbReference type="SMART" id="SM00220">
    <property type="entry name" value="S_TKc"/>
    <property type="match status" value="1"/>
</dbReference>
<keyword evidence="8" id="KW-1133">Transmembrane helix</keyword>
<dbReference type="PANTHER" id="PTHR13954">
    <property type="entry name" value="IRE1-RELATED"/>
    <property type="match status" value="1"/>
</dbReference>
<name>A0A1D2N9C6_ORCCI</name>
<dbReference type="Proteomes" id="UP000094527">
    <property type="component" value="Unassembled WGS sequence"/>
</dbReference>
<feature type="transmembrane region" description="Helical" evidence="8">
    <location>
        <begin position="109"/>
        <end position="132"/>
    </location>
</feature>
<dbReference type="Gene3D" id="1.10.510.10">
    <property type="entry name" value="Transferase(Phosphotransferase) domain 1"/>
    <property type="match status" value="1"/>
</dbReference>
<dbReference type="GO" id="GO:0005524">
    <property type="term" value="F:ATP binding"/>
    <property type="evidence" value="ECO:0007669"/>
    <property type="project" value="UniProtKB-KW"/>
</dbReference>
<dbReference type="PROSITE" id="PS50011">
    <property type="entry name" value="PROTEIN_KINASE_DOM"/>
    <property type="match status" value="1"/>
</dbReference>
<dbReference type="GO" id="GO:0036498">
    <property type="term" value="P:IRE1-mediated unfolded protein response"/>
    <property type="evidence" value="ECO:0007669"/>
    <property type="project" value="TreeGrafter"/>
</dbReference>
<dbReference type="GO" id="GO:1990604">
    <property type="term" value="C:IRE1-TRAF2-ASK1 complex"/>
    <property type="evidence" value="ECO:0007669"/>
    <property type="project" value="TreeGrafter"/>
</dbReference>